<sequence>MQAQKKRIEWRHDIKALTMYFDFHSWCTTNEALPLYGGAGGGRGRGAERACARPTFTQAHLRPFLRGLGSPDN</sequence>
<dbReference type="EMBL" id="BGZK01000265">
    <property type="protein sequence ID" value="GBP32838.1"/>
    <property type="molecule type" value="Genomic_DNA"/>
</dbReference>
<evidence type="ECO:0000313" key="1">
    <source>
        <dbReference type="EMBL" id="GBP32838.1"/>
    </source>
</evidence>
<reference evidence="1 2" key="1">
    <citation type="journal article" date="2019" name="Commun. Biol.">
        <title>The bagworm genome reveals a unique fibroin gene that provides high tensile strength.</title>
        <authorList>
            <person name="Kono N."/>
            <person name="Nakamura H."/>
            <person name="Ohtoshi R."/>
            <person name="Tomita M."/>
            <person name="Numata K."/>
            <person name="Arakawa K."/>
        </authorList>
    </citation>
    <scope>NUCLEOTIDE SEQUENCE [LARGE SCALE GENOMIC DNA]</scope>
</reference>
<name>A0A4C1V1Z5_EUMVA</name>
<accession>A0A4C1V1Z5</accession>
<organism evidence="1 2">
    <name type="scientific">Eumeta variegata</name>
    <name type="common">Bagworm moth</name>
    <name type="synonym">Eumeta japonica</name>
    <dbReference type="NCBI Taxonomy" id="151549"/>
    <lineage>
        <taxon>Eukaryota</taxon>
        <taxon>Metazoa</taxon>
        <taxon>Ecdysozoa</taxon>
        <taxon>Arthropoda</taxon>
        <taxon>Hexapoda</taxon>
        <taxon>Insecta</taxon>
        <taxon>Pterygota</taxon>
        <taxon>Neoptera</taxon>
        <taxon>Endopterygota</taxon>
        <taxon>Lepidoptera</taxon>
        <taxon>Glossata</taxon>
        <taxon>Ditrysia</taxon>
        <taxon>Tineoidea</taxon>
        <taxon>Psychidae</taxon>
        <taxon>Oiketicinae</taxon>
        <taxon>Eumeta</taxon>
    </lineage>
</organism>
<comment type="caution">
    <text evidence="1">The sequence shown here is derived from an EMBL/GenBank/DDBJ whole genome shotgun (WGS) entry which is preliminary data.</text>
</comment>
<evidence type="ECO:0000313" key="2">
    <source>
        <dbReference type="Proteomes" id="UP000299102"/>
    </source>
</evidence>
<protein>
    <submittedName>
        <fullName evidence="1">Uncharacterized protein</fullName>
    </submittedName>
</protein>
<proteinExistence type="predicted"/>
<dbReference type="Proteomes" id="UP000299102">
    <property type="component" value="Unassembled WGS sequence"/>
</dbReference>
<dbReference type="AlphaFoldDB" id="A0A4C1V1Z5"/>
<keyword evidence="2" id="KW-1185">Reference proteome</keyword>
<gene>
    <name evidence="1" type="ORF">EVAR_19690_1</name>
</gene>